<dbReference type="AlphaFoldDB" id="A0A699V4C7"/>
<gene>
    <name evidence="1" type="ORF">Tci_902071</name>
</gene>
<comment type="caution">
    <text evidence="1">The sequence shown here is derived from an EMBL/GenBank/DDBJ whole genome shotgun (WGS) entry which is preliminary data.</text>
</comment>
<reference evidence="1" key="1">
    <citation type="journal article" date="2019" name="Sci. Rep.">
        <title>Draft genome of Tanacetum cinerariifolium, the natural source of mosquito coil.</title>
        <authorList>
            <person name="Yamashiro T."/>
            <person name="Shiraishi A."/>
            <person name="Satake H."/>
            <person name="Nakayama K."/>
        </authorList>
    </citation>
    <scope>NUCLEOTIDE SEQUENCE</scope>
</reference>
<dbReference type="EMBL" id="BKCJ011400761">
    <property type="protein sequence ID" value="GFD30102.1"/>
    <property type="molecule type" value="Genomic_DNA"/>
</dbReference>
<name>A0A699V4C7_TANCI</name>
<organism evidence="1">
    <name type="scientific">Tanacetum cinerariifolium</name>
    <name type="common">Dalmatian daisy</name>
    <name type="synonym">Chrysanthemum cinerariifolium</name>
    <dbReference type="NCBI Taxonomy" id="118510"/>
    <lineage>
        <taxon>Eukaryota</taxon>
        <taxon>Viridiplantae</taxon>
        <taxon>Streptophyta</taxon>
        <taxon>Embryophyta</taxon>
        <taxon>Tracheophyta</taxon>
        <taxon>Spermatophyta</taxon>
        <taxon>Magnoliopsida</taxon>
        <taxon>eudicotyledons</taxon>
        <taxon>Gunneridae</taxon>
        <taxon>Pentapetalae</taxon>
        <taxon>asterids</taxon>
        <taxon>campanulids</taxon>
        <taxon>Asterales</taxon>
        <taxon>Asteraceae</taxon>
        <taxon>Asteroideae</taxon>
        <taxon>Anthemideae</taxon>
        <taxon>Anthemidinae</taxon>
        <taxon>Tanacetum</taxon>
    </lineage>
</organism>
<sequence>MLLGIRVLRKLSKLRIRGVNGSSSSHIHGLVKSSSSVGVGVRVIIRLPNATEAFPILRTTFIRSLQPAGTAFIMRMILGVCPAWSGLGCALRVGFAKSVERTRPSMT</sequence>
<proteinExistence type="predicted"/>
<evidence type="ECO:0000313" key="1">
    <source>
        <dbReference type="EMBL" id="GFD30102.1"/>
    </source>
</evidence>
<protein>
    <submittedName>
        <fullName evidence="1">Uncharacterized protein</fullName>
    </submittedName>
</protein>
<accession>A0A699V4C7</accession>